<evidence type="ECO:0000256" key="1">
    <source>
        <dbReference type="ARBA" id="ARBA00001936"/>
    </source>
</evidence>
<comment type="subcellular location">
    <subcellularLocation>
        <location evidence="3">Peroxisome</location>
    </subcellularLocation>
</comment>
<dbReference type="PANTHER" id="PTHR12992:SF24">
    <property type="entry name" value="PEROXISOMAL COENZYME A DIPHOSPHATASE NUDT7"/>
    <property type="match status" value="1"/>
</dbReference>
<dbReference type="GO" id="GO:0000287">
    <property type="term" value="F:magnesium ion binding"/>
    <property type="evidence" value="ECO:0007669"/>
    <property type="project" value="InterPro"/>
</dbReference>
<comment type="catalytic activity">
    <reaction evidence="18">
        <text>propanoyl-CoA + H2O = propanoyl-4'-phosphopantetheine + adenosine 3',5'-bisphosphate + 2 H(+)</text>
        <dbReference type="Rhea" id="RHEA:67464"/>
        <dbReference type="ChEBI" id="CHEBI:15377"/>
        <dbReference type="ChEBI" id="CHEBI:15378"/>
        <dbReference type="ChEBI" id="CHEBI:57392"/>
        <dbReference type="ChEBI" id="CHEBI:58343"/>
        <dbReference type="ChEBI" id="CHEBI:172362"/>
    </reaction>
    <physiologicalReaction direction="left-to-right" evidence="18">
        <dbReference type="Rhea" id="RHEA:67465"/>
    </physiologicalReaction>
</comment>
<keyword evidence="10" id="KW-0576">Peroxisome</keyword>
<evidence type="ECO:0000256" key="30">
    <source>
        <dbReference type="SAM" id="MobiDB-lite"/>
    </source>
</evidence>
<dbReference type="EC" id="3.6.1.77" evidence="13"/>
<comment type="catalytic activity">
    <reaction evidence="16">
        <text>tetradecanoyl-CoA + H2O = tetradecanoyl-4'-phosphopantetheine + adenosine 3',5'-bisphosphate + 2 H(+)</text>
        <dbReference type="Rhea" id="RHEA:50028"/>
        <dbReference type="ChEBI" id="CHEBI:15377"/>
        <dbReference type="ChEBI" id="CHEBI:15378"/>
        <dbReference type="ChEBI" id="CHEBI:57385"/>
        <dbReference type="ChEBI" id="CHEBI:58343"/>
        <dbReference type="ChEBI" id="CHEBI:132017"/>
    </reaction>
    <physiologicalReaction direction="left-to-right" evidence="16">
        <dbReference type="Rhea" id="RHEA:50029"/>
    </physiologicalReaction>
</comment>
<dbReference type="InterPro" id="IPR045121">
    <property type="entry name" value="CoAse"/>
</dbReference>
<reference evidence="33" key="2">
    <citation type="submission" date="2025-08" db="UniProtKB">
        <authorList>
            <consortium name="Ensembl"/>
        </authorList>
    </citation>
    <scope>IDENTIFICATION</scope>
</reference>
<comment type="catalytic activity">
    <reaction evidence="24">
        <text>decanoyl-CoA + H2O = decanoyl-4'-phosphopantetheine + adenosine 3',5'-bisphosphate + 2 H(+)</text>
        <dbReference type="Rhea" id="RHEA:50020"/>
        <dbReference type="ChEBI" id="CHEBI:15377"/>
        <dbReference type="ChEBI" id="CHEBI:15378"/>
        <dbReference type="ChEBI" id="CHEBI:58343"/>
        <dbReference type="ChEBI" id="CHEBI:61430"/>
        <dbReference type="ChEBI" id="CHEBI:132014"/>
    </reaction>
    <physiologicalReaction direction="left-to-right" evidence="24">
        <dbReference type="Rhea" id="RHEA:50021"/>
    </physiologicalReaction>
</comment>
<feature type="compositionally biased region" description="Pro residues" evidence="30">
    <location>
        <begin position="62"/>
        <end position="78"/>
    </location>
</feature>
<evidence type="ECO:0000256" key="31">
    <source>
        <dbReference type="SAM" id="Phobius"/>
    </source>
</evidence>
<comment type="catalytic activity">
    <reaction evidence="25">
        <text>3alpha,7alpha,12alpha-trihydroxy-5beta-cholestan-26-oyl-CoA + H2O = 3alpha,7alpha,12alpha-trihydroxy-5beta-cholestan-26-oyl-4'-phosphopantetheine + adenosine 3',5'-bisphosphate + 2 H(+)</text>
        <dbReference type="Rhea" id="RHEA:50040"/>
        <dbReference type="ChEBI" id="CHEBI:15377"/>
        <dbReference type="ChEBI" id="CHEBI:15378"/>
        <dbReference type="ChEBI" id="CHEBI:58343"/>
        <dbReference type="ChEBI" id="CHEBI:63001"/>
        <dbReference type="ChEBI" id="CHEBI:132021"/>
    </reaction>
    <physiologicalReaction direction="left-to-right" evidence="25">
        <dbReference type="Rhea" id="RHEA:50041"/>
    </physiologicalReaction>
</comment>
<dbReference type="PROSITE" id="PS01293">
    <property type="entry name" value="NUDIX_COA"/>
    <property type="match status" value="1"/>
</dbReference>
<evidence type="ECO:0000256" key="6">
    <source>
        <dbReference type="ARBA" id="ARBA00022723"/>
    </source>
</evidence>
<feature type="transmembrane region" description="Helical" evidence="31">
    <location>
        <begin position="12"/>
        <end position="28"/>
    </location>
</feature>
<comment type="catalytic activity">
    <reaction evidence="14">
        <text>octanoyl-CoA + H2O = S-octanoyl-4'-phosphopantetheine + adenosine 3',5'-bisphosphate + 2 H(+)</text>
        <dbReference type="Rhea" id="RHEA:50016"/>
        <dbReference type="ChEBI" id="CHEBI:15377"/>
        <dbReference type="ChEBI" id="CHEBI:15378"/>
        <dbReference type="ChEBI" id="CHEBI:57386"/>
        <dbReference type="ChEBI" id="CHEBI:58343"/>
        <dbReference type="ChEBI" id="CHEBI:132013"/>
    </reaction>
    <physiologicalReaction direction="left-to-right" evidence="14">
        <dbReference type="Rhea" id="RHEA:50017"/>
    </physiologicalReaction>
</comment>
<evidence type="ECO:0000256" key="13">
    <source>
        <dbReference type="ARBA" id="ARBA00044967"/>
    </source>
</evidence>
<reference evidence="33" key="1">
    <citation type="submission" date="2018-10" db="EMBL/GenBank/DDBJ databases">
        <title>De novo assembly of a Great Dane genome.</title>
        <authorList>
            <person name="Kidd J.M."/>
            <person name="Pendleton A.L."/>
            <person name="Shen F."/>
            <person name="Emery S."/>
        </authorList>
    </citation>
    <scope>NUCLEOTIDE SEQUENCE [LARGE SCALE GENOMIC DNA]</scope>
    <source>
        <strain evidence="33">Great Dane</strain>
    </source>
</reference>
<comment type="subunit">
    <text evidence="5">Monomer.</text>
</comment>
<comment type="catalytic activity">
    <reaction evidence="22">
        <text>choloyl-CoA + H2O = S-choloyl-4'-phosphopantetheine + adenosine 3',5'-bisphosphate + 2 H(+)</text>
        <dbReference type="Rhea" id="RHEA:50036"/>
        <dbReference type="ChEBI" id="CHEBI:15377"/>
        <dbReference type="ChEBI" id="CHEBI:15378"/>
        <dbReference type="ChEBI" id="CHEBI:57373"/>
        <dbReference type="ChEBI" id="CHEBI:58343"/>
        <dbReference type="ChEBI" id="CHEBI:132020"/>
    </reaction>
    <physiologicalReaction direction="left-to-right" evidence="22">
        <dbReference type="Rhea" id="RHEA:50037"/>
    </physiologicalReaction>
</comment>
<dbReference type="PROSITE" id="PS51462">
    <property type="entry name" value="NUDIX"/>
    <property type="match status" value="1"/>
</dbReference>
<comment type="catalytic activity">
    <reaction evidence="12">
        <text>CoA + H2O = (R)-4'-phosphopantetheine + adenosine 3',5'-bisphosphate + 2 H(+)</text>
        <dbReference type="Rhea" id="RHEA:64988"/>
        <dbReference type="ChEBI" id="CHEBI:15377"/>
        <dbReference type="ChEBI" id="CHEBI:15378"/>
        <dbReference type="ChEBI" id="CHEBI:57287"/>
        <dbReference type="ChEBI" id="CHEBI:58343"/>
        <dbReference type="ChEBI" id="CHEBI:61723"/>
        <dbReference type="EC" id="3.6.1.77"/>
    </reaction>
    <physiologicalReaction direction="left-to-right" evidence="12">
        <dbReference type="Rhea" id="RHEA:64989"/>
    </physiologicalReaction>
</comment>
<evidence type="ECO:0000256" key="5">
    <source>
        <dbReference type="ARBA" id="ARBA00011245"/>
    </source>
</evidence>
<evidence type="ECO:0000256" key="19">
    <source>
        <dbReference type="ARBA" id="ARBA00047757"/>
    </source>
</evidence>
<dbReference type="InterPro" id="IPR000059">
    <property type="entry name" value="NUDIX_hydrolase_NudL_CS"/>
</dbReference>
<evidence type="ECO:0000256" key="11">
    <source>
        <dbReference type="ARBA" id="ARBA00023211"/>
    </source>
</evidence>
<evidence type="ECO:0000256" key="8">
    <source>
        <dbReference type="ARBA" id="ARBA00022842"/>
    </source>
</evidence>
<evidence type="ECO:0000256" key="20">
    <source>
        <dbReference type="ARBA" id="ARBA00048624"/>
    </source>
</evidence>
<evidence type="ECO:0000256" key="27">
    <source>
        <dbReference type="ARBA" id="ARBA00059426"/>
    </source>
</evidence>
<comment type="catalytic activity">
    <reaction evidence="20">
        <text>succinyl-CoA + H2O = succinyl-4'-phosphopantetheine + adenosine 3',5'-bisphosphate + 2 H(+)</text>
        <dbReference type="Rhea" id="RHEA:67472"/>
        <dbReference type="ChEBI" id="CHEBI:15377"/>
        <dbReference type="ChEBI" id="CHEBI:15378"/>
        <dbReference type="ChEBI" id="CHEBI:57292"/>
        <dbReference type="ChEBI" id="CHEBI:58343"/>
        <dbReference type="ChEBI" id="CHEBI:172364"/>
    </reaction>
    <physiologicalReaction direction="left-to-right" evidence="20">
        <dbReference type="Rhea" id="RHEA:67473"/>
    </physiologicalReaction>
</comment>
<dbReference type="FunFam" id="3.90.79.10:FF:000049">
    <property type="entry name" value="Peroxisomal coenzyme A diphosphatase NUDT7"/>
    <property type="match status" value="1"/>
</dbReference>
<evidence type="ECO:0000256" key="15">
    <source>
        <dbReference type="ARBA" id="ARBA00047369"/>
    </source>
</evidence>
<keyword evidence="11" id="KW-0464">Manganese</keyword>
<organism evidence="33 34">
    <name type="scientific">Canis lupus familiaris</name>
    <name type="common">Dog</name>
    <name type="synonym">Canis familiaris</name>
    <dbReference type="NCBI Taxonomy" id="9615"/>
    <lineage>
        <taxon>Eukaryota</taxon>
        <taxon>Metazoa</taxon>
        <taxon>Chordata</taxon>
        <taxon>Craniata</taxon>
        <taxon>Vertebrata</taxon>
        <taxon>Euteleostomi</taxon>
        <taxon>Mammalia</taxon>
        <taxon>Eutheria</taxon>
        <taxon>Laurasiatheria</taxon>
        <taxon>Carnivora</taxon>
        <taxon>Caniformia</taxon>
        <taxon>Canidae</taxon>
        <taxon>Canis</taxon>
    </lineage>
</organism>
<keyword evidence="31" id="KW-0812">Transmembrane</keyword>
<dbReference type="SUPFAM" id="SSF55811">
    <property type="entry name" value="Nudix"/>
    <property type="match status" value="1"/>
</dbReference>
<evidence type="ECO:0000256" key="23">
    <source>
        <dbReference type="ARBA" id="ARBA00049284"/>
    </source>
</evidence>
<comment type="catalytic activity">
    <reaction evidence="21">
        <text>a 5'-end CoA-ribonucleoside in mRNA + H2O = a 5'-end phospho-adenosine-phospho-ribonucleoside in mRNA + (R)-4'-phosphopantetheine + 2 H(+)</text>
        <dbReference type="Rhea" id="RHEA:67592"/>
        <dbReference type="Rhea" id="RHEA-COMP:15719"/>
        <dbReference type="Rhea" id="RHEA-COMP:17276"/>
        <dbReference type="ChEBI" id="CHEBI:15377"/>
        <dbReference type="ChEBI" id="CHEBI:15378"/>
        <dbReference type="ChEBI" id="CHEBI:61723"/>
        <dbReference type="ChEBI" id="CHEBI:144051"/>
        <dbReference type="ChEBI" id="CHEBI:172371"/>
    </reaction>
    <physiologicalReaction direction="left-to-right" evidence="21">
        <dbReference type="Rhea" id="RHEA:67593"/>
    </physiologicalReaction>
</comment>
<evidence type="ECO:0000256" key="16">
    <source>
        <dbReference type="ARBA" id="ARBA00047403"/>
    </source>
</evidence>
<protein>
    <recommendedName>
        <fullName evidence="28">Peroxisomal coenzyme A diphosphatase NUDT7</fullName>
        <ecNumber evidence="13">3.6.1.77</ecNumber>
    </recommendedName>
    <alternativeName>
        <fullName evidence="29">Nucleoside diphosphate-linked moiety X motif 7</fullName>
    </alternativeName>
</protein>
<feature type="region of interest" description="Disordered" evidence="30">
    <location>
        <begin position="55"/>
        <end position="79"/>
    </location>
</feature>
<comment type="catalytic activity">
    <reaction evidence="19">
        <text>dodecanoyl-CoA + H2O = S-dodecanoyl-4'-phosphopantetheine + adenosine 3',5'-bisphosphate + 2 H(+)</text>
        <dbReference type="Rhea" id="RHEA:50024"/>
        <dbReference type="ChEBI" id="CHEBI:15377"/>
        <dbReference type="ChEBI" id="CHEBI:15378"/>
        <dbReference type="ChEBI" id="CHEBI:57375"/>
        <dbReference type="ChEBI" id="CHEBI:58343"/>
        <dbReference type="ChEBI" id="CHEBI:132015"/>
    </reaction>
    <physiologicalReaction direction="left-to-right" evidence="19">
        <dbReference type="Rhea" id="RHEA:50025"/>
    </physiologicalReaction>
</comment>
<evidence type="ECO:0000256" key="24">
    <source>
        <dbReference type="ARBA" id="ARBA00050371"/>
    </source>
</evidence>
<evidence type="ECO:0000256" key="21">
    <source>
        <dbReference type="ARBA" id="ARBA00048667"/>
    </source>
</evidence>
<proteinExistence type="inferred from homology"/>
<dbReference type="GO" id="GO:0005782">
    <property type="term" value="C:peroxisomal matrix"/>
    <property type="evidence" value="ECO:0007669"/>
    <property type="project" value="UniProtKB-ARBA"/>
</dbReference>
<dbReference type="CDD" id="cd03426">
    <property type="entry name" value="NUDIX_CoAse_Nudt7"/>
    <property type="match status" value="1"/>
</dbReference>
<comment type="cofactor">
    <cofactor evidence="1">
        <name>Mn(2+)</name>
        <dbReference type="ChEBI" id="CHEBI:29035"/>
    </cofactor>
</comment>
<evidence type="ECO:0000256" key="12">
    <source>
        <dbReference type="ARBA" id="ARBA00044908"/>
    </source>
</evidence>
<dbReference type="GO" id="GO:0003723">
    <property type="term" value="F:RNA binding"/>
    <property type="evidence" value="ECO:0007669"/>
    <property type="project" value="UniProtKB-KW"/>
</dbReference>
<evidence type="ECO:0000313" key="33">
    <source>
        <dbReference type="Ensembl" id="ENSCAFP00040015815.1"/>
    </source>
</evidence>
<comment type="catalytic activity">
    <reaction evidence="17">
        <text>hexanoyl-CoA + H2O = hexanoyl-4'-phosphopantetheine + adenosine 3',5'-bisphosphate + 2 H(+)</text>
        <dbReference type="Rhea" id="RHEA:49980"/>
        <dbReference type="ChEBI" id="CHEBI:15377"/>
        <dbReference type="ChEBI" id="CHEBI:15378"/>
        <dbReference type="ChEBI" id="CHEBI:58343"/>
        <dbReference type="ChEBI" id="CHEBI:62620"/>
        <dbReference type="ChEBI" id="CHEBI:132012"/>
    </reaction>
    <physiologicalReaction direction="left-to-right" evidence="17">
        <dbReference type="Rhea" id="RHEA:49981"/>
    </physiologicalReaction>
</comment>
<evidence type="ECO:0000256" key="3">
    <source>
        <dbReference type="ARBA" id="ARBA00004275"/>
    </source>
</evidence>
<dbReference type="GO" id="GO:0009132">
    <property type="term" value="P:nucleoside diphosphate metabolic process"/>
    <property type="evidence" value="ECO:0007669"/>
    <property type="project" value="InterPro"/>
</dbReference>
<evidence type="ECO:0000313" key="34">
    <source>
        <dbReference type="Proteomes" id="UP000694542"/>
    </source>
</evidence>
<dbReference type="AlphaFoldDB" id="A0A8C0YTH1"/>
<dbReference type="InterPro" id="IPR000086">
    <property type="entry name" value="NUDIX_hydrolase_dom"/>
</dbReference>
<keyword evidence="31" id="KW-1133">Transmembrane helix</keyword>
<evidence type="ECO:0000256" key="18">
    <source>
        <dbReference type="ARBA" id="ARBA00047666"/>
    </source>
</evidence>
<dbReference type="Proteomes" id="UP000694542">
    <property type="component" value="Chromosome 5"/>
</dbReference>
<keyword evidence="9" id="KW-0694">RNA-binding</keyword>
<evidence type="ECO:0000256" key="9">
    <source>
        <dbReference type="ARBA" id="ARBA00022884"/>
    </source>
</evidence>
<evidence type="ECO:0000259" key="32">
    <source>
        <dbReference type="PROSITE" id="PS51462"/>
    </source>
</evidence>
<dbReference type="Gene3D" id="3.90.79.10">
    <property type="entry name" value="Nucleoside Triphosphate Pyrophosphohydrolase"/>
    <property type="match status" value="1"/>
</dbReference>
<evidence type="ECO:0000256" key="29">
    <source>
        <dbReference type="ARBA" id="ARBA00079598"/>
    </source>
</evidence>
<name>A0A8C0YTH1_CANLF</name>
<keyword evidence="7" id="KW-0378">Hydrolase</keyword>
<dbReference type="Pfam" id="PF00293">
    <property type="entry name" value="NUDIX"/>
    <property type="match status" value="1"/>
</dbReference>
<keyword evidence="6" id="KW-0479">Metal-binding</keyword>
<comment type="catalytic activity">
    <reaction evidence="15">
        <text>malonyl-CoA + H2O = malonyl-4'-phosphopantetheine + adenosine 3',5'-bisphosphate + 2 H(+)</text>
        <dbReference type="Rhea" id="RHEA:67468"/>
        <dbReference type="ChEBI" id="CHEBI:15377"/>
        <dbReference type="ChEBI" id="CHEBI:15378"/>
        <dbReference type="ChEBI" id="CHEBI:57384"/>
        <dbReference type="ChEBI" id="CHEBI:58343"/>
        <dbReference type="ChEBI" id="CHEBI:172363"/>
    </reaction>
    <physiologicalReaction direction="left-to-right" evidence="15">
        <dbReference type="Rhea" id="RHEA:67469"/>
    </physiologicalReaction>
</comment>
<evidence type="ECO:0000256" key="4">
    <source>
        <dbReference type="ARBA" id="ARBA00006506"/>
    </source>
</evidence>
<dbReference type="PANTHER" id="PTHR12992">
    <property type="entry name" value="NUDIX HYDROLASE"/>
    <property type="match status" value="1"/>
</dbReference>
<dbReference type="InterPro" id="IPR015797">
    <property type="entry name" value="NUDIX_hydrolase-like_dom_sf"/>
</dbReference>
<comment type="catalytic activity">
    <reaction evidence="26">
        <text>acetyl-CoA + H2O = S-acetyl-4'-phosphopantetheine + adenosine 3',5'-bisphosphate + 2 H(+)</text>
        <dbReference type="Rhea" id="RHEA:64992"/>
        <dbReference type="ChEBI" id="CHEBI:15377"/>
        <dbReference type="ChEBI" id="CHEBI:15378"/>
        <dbReference type="ChEBI" id="CHEBI:57288"/>
        <dbReference type="ChEBI" id="CHEBI:58343"/>
        <dbReference type="ChEBI" id="CHEBI:156266"/>
    </reaction>
    <physiologicalReaction direction="left-to-right" evidence="26">
        <dbReference type="Rhea" id="RHEA:64993"/>
    </physiologicalReaction>
</comment>
<evidence type="ECO:0000256" key="28">
    <source>
        <dbReference type="ARBA" id="ARBA00072984"/>
    </source>
</evidence>
<keyword evidence="8" id="KW-0460">Magnesium</keyword>
<feature type="domain" description="Nudix hydrolase" evidence="32">
    <location>
        <begin position="143"/>
        <end position="275"/>
    </location>
</feature>
<evidence type="ECO:0000256" key="26">
    <source>
        <dbReference type="ARBA" id="ARBA00051856"/>
    </source>
</evidence>
<dbReference type="Ensembl" id="ENSCAFT00040018223.1">
    <property type="protein sequence ID" value="ENSCAFP00040015815.1"/>
    <property type="gene ID" value="ENSCAFG00040009825.1"/>
</dbReference>
<dbReference type="GO" id="GO:0010945">
    <property type="term" value="F:coenzyme A diphosphatase activity"/>
    <property type="evidence" value="ECO:0007669"/>
    <property type="project" value="UniProtKB-EC"/>
</dbReference>
<evidence type="ECO:0000256" key="14">
    <source>
        <dbReference type="ARBA" id="ARBA00047289"/>
    </source>
</evidence>
<evidence type="ECO:0000256" key="17">
    <source>
        <dbReference type="ARBA" id="ARBA00047466"/>
    </source>
</evidence>
<evidence type="ECO:0000256" key="10">
    <source>
        <dbReference type="ARBA" id="ARBA00023140"/>
    </source>
</evidence>
<evidence type="ECO:0000256" key="7">
    <source>
        <dbReference type="ARBA" id="ARBA00022801"/>
    </source>
</evidence>
<dbReference type="GO" id="GO:0030145">
    <property type="term" value="F:manganese ion binding"/>
    <property type="evidence" value="ECO:0007669"/>
    <property type="project" value="InterPro"/>
</dbReference>
<comment type="similarity">
    <text evidence="4">Belongs to the Nudix hydrolase family. PCD1 subfamily.</text>
</comment>
<comment type="function">
    <text evidence="27">Fatty acyl-coenzyme A (CoA) diphosphatase that hydrolyzes fatty acyl-CoA to yield acyl-4'-phosphopantetheine and adenosine 3',5'-bisphosphate. Cleaves CoA, CoA esters and oxidized CoA with similar efficiencies. Preferentially hydrolyzes medium-chain acyl-CoAs and bile acid-CoAs. Has no activity toward NDP-sugars, CDP-alcohols, (deoxy)nucleoside 5'-triphosphates, nucleoside 5'-di or monophosphates, diadenosine polyphosphates, NAD, NADH, NADP, NADPH or thymidine-5'-monophospho-p-nitrophenyl ester. May be required to eliminate oxidized CoA from peroxisomes, or regulate CoA and acyl-CoA levels in this organelle in response to metabolic demand. Does not play a role in U8 snoRNA decapping activity. Binds U8 snoRNA. Exhibits decapping activity towards dpCoA-capped RNAs in vitro.</text>
</comment>
<comment type="cofactor">
    <cofactor evidence="2">
        <name>Mg(2+)</name>
        <dbReference type="ChEBI" id="CHEBI:18420"/>
    </cofactor>
</comment>
<evidence type="ECO:0000256" key="2">
    <source>
        <dbReference type="ARBA" id="ARBA00001946"/>
    </source>
</evidence>
<sequence length="344" mass="38625">MQVSNPLNSPALHLYVLSSSLFFFFFFTRTNLRILFPSEEAGQKPLCKPAKSLALSPARRPQAPPPFPPQAPGPAPARPRPRLLCACPPAERFRGVSIRKQTFACGMSGPSRSPEPARHSLMDEAKARLKKHDVGTKYSHLSSNKFSVLLPLLVKEGKLYLLFTLRSEKLRRSPGEVCFPGGKCEPTDVDDVATALREAQEEVGLHPHQVEVVCCLVPYLFDRDTLITPVVGFIDHNFQAQPNPDEVKSVFLVPLEYFLHPHVYHQSYLTHSDHHVVIHCFEYTNPEDGVTYQVKGVTAKLALFLALIILGRKPIFEMEFNLNDLISSSEENFLKLHKHATSKL</sequence>
<accession>A0A8C0YTH1</accession>
<evidence type="ECO:0000256" key="22">
    <source>
        <dbReference type="ARBA" id="ARBA00048961"/>
    </source>
</evidence>
<evidence type="ECO:0000256" key="25">
    <source>
        <dbReference type="ARBA" id="ARBA00051749"/>
    </source>
</evidence>
<keyword evidence="31" id="KW-0472">Membrane</keyword>
<comment type="catalytic activity">
    <reaction evidence="23">
        <text>butanoyl-CoA + H2O = S-butanoyl-4'-phosphopantetheine + adenosine 3',5'-bisphosphate + 2 H(+)</text>
        <dbReference type="Rhea" id="RHEA:49976"/>
        <dbReference type="ChEBI" id="CHEBI:15377"/>
        <dbReference type="ChEBI" id="CHEBI:15378"/>
        <dbReference type="ChEBI" id="CHEBI:57371"/>
        <dbReference type="ChEBI" id="CHEBI:58343"/>
        <dbReference type="ChEBI" id="CHEBI:132011"/>
    </reaction>
    <physiologicalReaction direction="left-to-right" evidence="23">
        <dbReference type="Rhea" id="RHEA:49977"/>
    </physiologicalReaction>
</comment>